<keyword evidence="2" id="KW-1185">Reference proteome</keyword>
<dbReference type="EMBL" id="JBHTLD010000090">
    <property type="protein sequence ID" value="MFD1186742.1"/>
    <property type="molecule type" value="Genomic_DNA"/>
</dbReference>
<evidence type="ECO:0000313" key="2">
    <source>
        <dbReference type="Proteomes" id="UP001597094"/>
    </source>
</evidence>
<organism evidence="1 2">
    <name type="scientific">Pontibacter rugosus</name>
    <dbReference type="NCBI Taxonomy" id="1745966"/>
    <lineage>
        <taxon>Bacteria</taxon>
        <taxon>Pseudomonadati</taxon>
        <taxon>Bacteroidota</taxon>
        <taxon>Cytophagia</taxon>
        <taxon>Cytophagales</taxon>
        <taxon>Hymenobacteraceae</taxon>
        <taxon>Pontibacter</taxon>
    </lineage>
</organism>
<sequence>RTFSKSLDMAAIKEDLHKLIDTTNDEKLLEDIFMILSSRRNYKEGSLWTSLTEAQKKEVLASESEIGNESVWLSQEEMKRRNSKWLR</sequence>
<comment type="caution">
    <text evidence="1">The sequence shown here is derived from an EMBL/GenBank/DDBJ whole genome shotgun (WGS) entry which is preliminary data.</text>
</comment>
<accession>A0ABW3SPH6</accession>
<name>A0ABW3SPH6_9BACT</name>
<proteinExistence type="predicted"/>
<gene>
    <name evidence="1" type="ORF">ACFQ2O_11040</name>
</gene>
<dbReference type="Proteomes" id="UP001597094">
    <property type="component" value="Unassembled WGS sequence"/>
</dbReference>
<reference evidence="2" key="1">
    <citation type="journal article" date="2019" name="Int. J. Syst. Evol. Microbiol.">
        <title>The Global Catalogue of Microorganisms (GCM) 10K type strain sequencing project: providing services to taxonomists for standard genome sequencing and annotation.</title>
        <authorList>
            <consortium name="The Broad Institute Genomics Platform"/>
            <consortium name="The Broad Institute Genome Sequencing Center for Infectious Disease"/>
            <person name="Wu L."/>
            <person name="Ma J."/>
        </authorList>
    </citation>
    <scope>NUCLEOTIDE SEQUENCE [LARGE SCALE GENOMIC DNA]</scope>
    <source>
        <strain evidence="2">JCM 31319</strain>
    </source>
</reference>
<evidence type="ECO:0000313" key="1">
    <source>
        <dbReference type="EMBL" id="MFD1186742.1"/>
    </source>
</evidence>
<dbReference type="RefSeq" id="WP_377527290.1">
    <property type="nucleotide sequence ID" value="NZ_JBHTLD010000090.1"/>
</dbReference>
<feature type="non-terminal residue" evidence="1">
    <location>
        <position position="1"/>
    </location>
</feature>
<protein>
    <submittedName>
        <fullName evidence="1">Uncharacterized protein</fullName>
    </submittedName>
</protein>